<keyword evidence="4 12" id="KW-0728">SH3 domain</keyword>
<proteinExistence type="predicted"/>
<dbReference type="GO" id="GO:0005085">
    <property type="term" value="F:guanyl-nucleotide exchange factor activity"/>
    <property type="evidence" value="ECO:0007669"/>
    <property type="project" value="UniProtKB-KW"/>
</dbReference>
<dbReference type="PANTHER" id="PTHR47544">
    <property type="entry name" value="RHO GUANINE NUCLEOTIDE EXCHANGE FACTOR 4"/>
    <property type="match status" value="1"/>
</dbReference>
<dbReference type="SMART" id="SM00233">
    <property type="entry name" value="PH"/>
    <property type="match status" value="1"/>
</dbReference>
<evidence type="ECO:0000256" key="3">
    <source>
        <dbReference type="ARBA" id="ARBA00017486"/>
    </source>
</evidence>
<reference evidence="17" key="1">
    <citation type="submission" date="2025-08" db="UniProtKB">
        <authorList>
            <consortium name="Ensembl"/>
        </authorList>
    </citation>
    <scope>IDENTIFICATION</scope>
</reference>
<comment type="function">
    <text evidence="11">Acts as a guanine nucleotide exchange factor (GEF) for CDC42. Promotes formation of GPHN clusters.</text>
</comment>
<evidence type="ECO:0000256" key="6">
    <source>
        <dbReference type="ARBA" id="ARBA00022658"/>
    </source>
</evidence>
<reference evidence="17" key="2">
    <citation type="submission" date="2025-09" db="UniProtKB">
        <authorList>
            <consortium name="Ensembl"/>
        </authorList>
    </citation>
    <scope>IDENTIFICATION</scope>
</reference>
<feature type="region of interest" description="Disordered" evidence="13">
    <location>
        <begin position="212"/>
        <end position="235"/>
    </location>
</feature>
<dbReference type="CDD" id="cd01224">
    <property type="entry name" value="PH_Collybistin_ASEF"/>
    <property type="match status" value="1"/>
</dbReference>
<evidence type="ECO:0000256" key="7">
    <source>
        <dbReference type="ARBA" id="ARBA00023018"/>
    </source>
</evidence>
<feature type="region of interest" description="Disordered" evidence="13">
    <location>
        <begin position="339"/>
        <end position="367"/>
    </location>
</feature>
<organism evidence="17 18">
    <name type="scientific">Anas zonorhyncha</name>
    <name type="common">Eastern spot-billed duck</name>
    <dbReference type="NCBI Taxonomy" id="75864"/>
    <lineage>
        <taxon>Eukaryota</taxon>
        <taxon>Metazoa</taxon>
        <taxon>Chordata</taxon>
        <taxon>Craniata</taxon>
        <taxon>Vertebrata</taxon>
        <taxon>Euteleostomi</taxon>
        <taxon>Archelosauria</taxon>
        <taxon>Archosauria</taxon>
        <taxon>Dinosauria</taxon>
        <taxon>Saurischia</taxon>
        <taxon>Theropoda</taxon>
        <taxon>Coelurosauria</taxon>
        <taxon>Aves</taxon>
        <taxon>Neognathae</taxon>
        <taxon>Galloanserae</taxon>
        <taxon>Anseriformes</taxon>
        <taxon>Anatidae</taxon>
        <taxon>Anatinae</taxon>
        <taxon>Anas</taxon>
    </lineage>
</organism>
<evidence type="ECO:0000256" key="8">
    <source>
        <dbReference type="ARBA" id="ARBA00031572"/>
    </source>
</evidence>
<keyword evidence="5" id="KW-0963">Cytoplasm</keyword>
<name>A0A8B9UYR5_9AVES</name>
<dbReference type="InterPro" id="IPR001452">
    <property type="entry name" value="SH3_domain"/>
</dbReference>
<evidence type="ECO:0000256" key="4">
    <source>
        <dbReference type="ARBA" id="ARBA00022443"/>
    </source>
</evidence>
<dbReference type="Ensembl" id="ENSAZOT00000016413.1">
    <property type="protein sequence ID" value="ENSAZOP00000015265.1"/>
    <property type="gene ID" value="ENSAZOG00000009369.1"/>
</dbReference>
<dbReference type="InterPro" id="IPR035899">
    <property type="entry name" value="DBL_dom_sf"/>
</dbReference>
<feature type="domain" description="DH" evidence="16">
    <location>
        <begin position="881"/>
        <end position="1065"/>
    </location>
</feature>
<dbReference type="Proteomes" id="UP000694549">
    <property type="component" value="Unplaced"/>
</dbReference>
<feature type="compositionally biased region" description="Basic and acidic residues" evidence="13">
    <location>
        <begin position="339"/>
        <end position="353"/>
    </location>
</feature>
<dbReference type="FunFam" id="2.30.29.30:FF:000015">
    <property type="entry name" value="Rho guanine nucleotide exchange factor 9"/>
    <property type="match status" value="1"/>
</dbReference>
<evidence type="ECO:0000256" key="5">
    <source>
        <dbReference type="ARBA" id="ARBA00022490"/>
    </source>
</evidence>
<dbReference type="Gene3D" id="2.30.30.40">
    <property type="entry name" value="SH3 Domains"/>
    <property type="match status" value="1"/>
</dbReference>
<comment type="subunit">
    <text evidence="2">Interacts with GPHN.</text>
</comment>
<evidence type="ECO:0000256" key="9">
    <source>
        <dbReference type="ARBA" id="ARBA00032237"/>
    </source>
</evidence>
<sequence length="1443" mass="164742">MEYIDSYLDTDPDSSRYANRISKAEVGGESIKIVKHDHNEHGIYSYEVPNEQEEEPTDEKTKVKKIWNSVRQKKGPSINKTRPQSMVILEDTCKASKEKNSPFGDGVRKPASSTMPNNIDFRGFGEKAASATKKQDNSANLQRTFIKGIKKMGKNQRLSRYSGSTAIELKDVDANETKCLRDIIVPGEEDCTNYHKIRARKSKSLNFENFIKSHSDTEGENEKRGTVPPRESSRRRSFQLFRYTKENSLTGKGDLRLPGERVETNFQNLGNKTYHSTSSLYFDMKYEETFSQQKKSFTVSRAPCFLGVKKLFTSVAKATRKLRGSSKLFSPDEERSWRSFQSRRQDATSQREDLDMENESARASTRVGAHLQSPDLGIFNNQDCESSACKKFVQHCTATEMSQDLGSSVLDSEHDCFNKTLGSSFGPEPPVSQLPELSGDSVTVLNAKETSEDVIETPQADLMKGLEDLLHPMEHELLEGHSKLQMDNEPQSEDLAVKNLDPEELGLSPAVSGDFSVVNTKALIHLPQVILPELEADDVSCASVVSEEVASSAAAAEELLKTEVDMQDSRNPDLPLQDMSTDDVKIQDLVSTPEKVQDVGIDGPRSEDLPVNNLDPEELCLSPAVNDDFSVEAHSKCAADEQLVVMPADLSVKKHRESSAVEQNAVMLHDKEYFHCDDYCPSLYMTSGLCKEGEMVSSTSQLSVQMPSNNVTMERSSSSSLILNIIREMEEAERMCGKPRYLKRRIAENDLPSKTVEVYKNSNSRRRWTLFRHGTVKLKYSLISGGSTVRAEAVWDHVTMANRELAFKAGDVIKVLDASNKDWWWGQIDDEEGWFPASFVRLWVNQEDGVEEGTSDVQNGHLDPNADCLCLGRTVQNRDQMRANVINEIMNTERHYIKHLKDICEGYLKQCRKRRDMFNDEQLKIIFGNIEDIYRFQMGFVRDLEKQYNKEDPHLSEIGPCFLEHQDGFWIYSEYCNNHLDACMELSKLMKDSRYQNFFEACRLLQQMINIAIDGFLLTPVQKICKYPLQLAELLKYTAQDHSDYRYVAAALAVMRNMTLQINERKRRLENIDKIAQWQASVLDWEGDDILDRSSELIYTGEMSWIYQPYGRNQQRVFFLFDHQMVLCKKDLIRRDILYYKGRIDMDKYEVVDIEDGRDDDFNVSMKNAFKLHNKETEEMHLFFAKKLEEKLRWLRAFREERKMVKEDEKIGFEISENQKRQAAMTVKKVSKQKGSKEKHKTDRAESSRNCSEEKDRRRTSQRGVSCSKSVPPAYPPPQDPLNQGQYMVTDGISQAQVFEFTEPRRSQAPFWQNFSSCHWHPRMLSCLCEFVIEVSHGLHWCTLFDFIYGGFVCFLDRWEIAPSLSVPSLAVPGVTISTKSIDPPRPCPASSGLTRACLDVLPCAPCSAAQYFSGFNSFCCVQVKTSRRGSSYLGRERWVFLS</sequence>
<evidence type="ECO:0000256" key="2">
    <source>
        <dbReference type="ARBA" id="ARBA00011232"/>
    </source>
</evidence>
<dbReference type="CDD" id="cd00160">
    <property type="entry name" value="RhoGEF"/>
    <property type="match status" value="1"/>
</dbReference>
<dbReference type="InterPro" id="IPR036028">
    <property type="entry name" value="SH3-like_dom_sf"/>
</dbReference>
<evidence type="ECO:0000313" key="18">
    <source>
        <dbReference type="Proteomes" id="UP000694549"/>
    </source>
</evidence>
<evidence type="ECO:0000256" key="11">
    <source>
        <dbReference type="ARBA" id="ARBA00043844"/>
    </source>
</evidence>
<dbReference type="SUPFAM" id="SSF50044">
    <property type="entry name" value="SH3-domain"/>
    <property type="match status" value="1"/>
</dbReference>
<keyword evidence="7" id="KW-0770">Synapse</keyword>
<dbReference type="Gene3D" id="1.20.900.10">
    <property type="entry name" value="Dbl homology (DH) domain"/>
    <property type="match status" value="1"/>
</dbReference>
<dbReference type="PROSITE" id="PS50002">
    <property type="entry name" value="SH3"/>
    <property type="match status" value="1"/>
</dbReference>
<dbReference type="InterPro" id="IPR011993">
    <property type="entry name" value="PH-like_dom_sf"/>
</dbReference>
<feature type="compositionally biased region" description="Basic and acidic residues" evidence="13">
    <location>
        <begin position="212"/>
        <end position="225"/>
    </location>
</feature>
<dbReference type="GO" id="GO:0014069">
    <property type="term" value="C:postsynaptic density"/>
    <property type="evidence" value="ECO:0007669"/>
    <property type="project" value="UniProtKB-SubCell"/>
</dbReference>
<dbReference type="FunFam" id="1.20.900.10:FF:000002">
    <property type="entry name" value="Rho guanine nucleotide exchange factor 9"/>
    <property type="match status" value="1"/>
</dbReference>
<dbReference type="PROSITE" id="PS50010">
    <property type="entry name" value="DH_2"/>
    <property type="match status" value="1"/>
</dbReference>
<keyword evidence="18" id="KW-1185">Reference proteome</keyword>
<protein>
    <recommendedName>
        <fullName evidence="3">Rho guanine nucleotide exchange factor 9</fullName>
    </recommendedName>
    <alternativeName>
        <fullName evidence="8">Collybistin</fullName>
    </alternativeName>
    <alternativeName>
        <fullName evidence="9">Rac/Cdc42 guanine nucleotide exchange factor 9</fullName>
    </alternativeName>
</protein>
<comment type="subcellular location">
    <subcellularLocation>
        <location evidence="1">Cytoplasm</location>
    </subcellularLocation>
    <subcellularLocation>
        <location evidence="10">Postsynaptic density</location>
    </subcellularLocation>
</comment>
<feature type="domain" description="PH" evidence="15">
    <location>
        <begin position="1096"/>
        <end position="1203"/>
    </location>
</feature>
<dbReference type="SMART" id="SM00326">
    <property type="entry name" value="SH3"/>
    <property type="match status" value="1"/>
</dbReference>
<dbReference type="Gene3D" id="2.30.29.30">
    <property type="entry name" value="Pleckstrin-homology domain (PH domain)/Phosphotyrosine-binding domain (PTB)"/>
    <property type="match status" value="1"/>
</dbReference>
<evidence type="ECO:0000259" key="14">
    <source>
        <dbReference type="PROSITE" id="PS50002"/>
    </source>
</evidence>
<feature type="region of interest" description="Disordered" evidence="13">
    <location>
        <begin position="1222"/>
        <end position="1282"/>
    </location>
</feature>
<dbReference type="PROSITE" id="PS50003">
    <property type="entry name" value="PH_DOMAIN"/>
    <property type="match status" value="1"/>
</dbReference>
<dbReference type="Pfam" id="PF07653">
    <property type="entry name" value="SH3_2"/>
    <property type="match status" value="1"/>
</dbReference>
<evidence type="ECO:0000259" key="15">
    <source>
        <dbReference type="PROSITE" id="PS50003"/>
    </source>
</evidence>
<feature type="compositionally biased region" description="Basic residues" evidence="13">
    <location>
        <begin position="1229"/>
        <end position="1239"/>
    </location>
</feature>
<dbReference type="FunFam" id="2.30.30.40:FF:000037">
    <property type="entry name" value="Rho guanine nucleotide exchange factor 9"/>
    <property type="match status" value="1"/>
</dbReference>
<dbReference type="PANTHER" id="PTHR47544:SF4">
    <property type="entry name" value="RHO GUANINE NUCLEOTIDE EXCHANGE FACTOR 9"/>
    <property type="match status" value="1"/>
</dbReference>
<evidence type="ECO:0000256" key="10">
    <source>
        <dbReference type="ARBA" id="ARBA00034105"/>
    </source>
</evidence>
<dbReference type="Pfam" id="PF00621">
    <property type="entry name" value="RhoGEF"/>
    <property type="match status" value="1"/>
</dbReference>
<dbReference type="SUPFAM" id="SSF48065">
    <property type="entry name" value="DBL homology domain (DH-domain)"/>
    <property type="match status" value="1"/>
</dbReference>
<dbReference type="InterPro" id="IPR035728">
    <property type="entry name" value="ARHGEF9_SH3"/>
</dbReference>
<dbReference type="SUPFAM" id="SSF50729">
    <property type="entry name" value="PH domain-like"/>
    <property type="match status" value="1"/>
</dbReference>
<evidence type="ECO:0000259" key="16">
    <source>
        <dbReference type="PROSITE" id="PS50010"/>
    </source>
</evidence>
<evidence type="ECO:0000256" key="1">
    <source>
        <dbReference type="ARBA" id="ARBA00004496"/>
    </source>
</evidence>
<keyword evidence="6" id="KW-0344">Guanine-nucleotide releasing factor</keyword>
<dbReference type="CDD" id="cd11975">
    <property type="entry name" value="SH3_ARHGEF9"/>
    <property type="match status" value="1"/>
</dbReference>
<dbReference type="GO" id="GO:0005737">
    <property type="term" value="C:cytoplasm"/>
    <property type="evidence" value="ECO:0007669"/>
    <property type="project" value="UniProtKB-SubCell"/>
</dbReference>
<feature type="region of interest" description="Disordered" evidence="13">
    <location>
        <begin position="98"/>
        <end position="118"/>
    </location>
</feature>
<dbReference type="Pfam" id="PF22697">
    <property type="entry name" value="SOS1_NGEF_PH"/>
    <property type="match status" value="1"/>
</dbReference>
<dbReference type="SMART" id="SM00325">
    <property type="entry name" value="RhoGEF"/>
    <property type="match status" value="1"/>
</dbReference>
<evidence type="ECO:0000256" key="12">
    <source>
        <dbReference type="PROSITE-ProRule" id="PRU00192"/>
    </source>
</evidence>
<accession>A0A8B9UYR5</accession>
<dbReference type="InterPro" id="IPR055251">
    <property type="entry name" value="SOS1_NGEF_PH"/>
</dbReference>
<evidence type="ECO:0000256" key="13">
    <source>
        <dbReference type="SAM" id="MobiDB-lite"/>
    </source>
</evidence>
<evidence type="ECO:0000313" key="17">
    <source>
        <dbReference type="Ensembl" id="ENSAZOP00000015265.1"/>
    </source>
</evidence>
<feature type="domain" description="SH3" evidence="14">
    <location>
        <begin position="786"/>
        <end position="845"/>
    </location>
</feature>
<dbReference type="InterPro" id="IPR000219">
    <property type="entry name" value="DH_dom"/>
</dbReference>
<dbReference type="InterPro" id="IPR001849">
    <property type="entry name" value="PH_domain"/>
</dbReference>
<feature type="compositionally biased region" description="Basic and acidic residues" evidence="13">
    <location>
        <begin position="1240"/>
        <end position="1259"/>
    </location>
</feature>